<evidence type="ECO:0000256" key="2">
    <source>
        <dbReference type="ARBA" id="ARBA00009810"/>
    </source>
</evidence>
<keyword evidence="8" id="KW-0408">Iron</keyword>
<evidence type="ECO:0000256" key="5">
    <source>
        <dbReference type="ARBA" id="ARBA00022496"/>
    </source>
</evidence>
<evidence type="ECO:0000256" key="9">
    <source>
        <dbReference type="ARBA" id="ARBA00023065"/>
    </source>
</evidence>
<evidence type="ECO:0000256" key="16">
    <source>
        <dbReference type="SAM" id="SignalP"/>
    </source>
</evidence>
<feature type="signal peptide" evidence="16">
    <location>
        <begin position="1"/>
        <end position="28"/>
    </location>
</feature>
<evidence type="ECO:0000256" key="10">
    <source>
        <dbReference type="ARBA" id="ARBA00023077"/>
    </source>
</evidence>
<organism evidence="19 20">
    <name type="scientific">Mucilaginibacter mallensis</name>
    <dbReference type="NCBI Taxonomy" id="652787"/>
    <lineage>
        <taxon>Bacteria</taxon>
        <taxon>Pseudomonadati</taxon>
        <taxon>Bacteroidota</taxon>
        <taxon>Sphingobacteriia</taxon>
        <taxon>Sphingobacteriales</taxon>
        <taxon>Sphingobacteriaceae</taxon>
        <taxon>Mucilaginibacter</taxon>
    </lineage>
</organism>
<dbReference type="SUPFAM" id="SSF56935">
    <property type="entry name" value="Porins"/>
    <property type="match status" value="1"/>
</dbReference>
<keyword evidence="5" id="KW-0410">Iron transport</keyword>
<evidence type="ECO:0000256" key="15">
    <source>
        <dbReference type="RuleBase" id="RU003357"/>
    </source>
</evidence>
<evidence type="ECO:0000256" key="4">
    <source>
        <dbReference type="ARBA" id="ARBA00022452"/>
    </source>
</evidence>
<evidence type="ECO:0000259" key="18">
    <source>
        <dbReference type="Pfam" id="PF07715"/>
    </source>
</evidence>
<evidence type="ECO:0000313" key="19">
    <source>
        <dbReference type="EMBL" id="SDR91308.1"/>
    </source>
</evidence>
<dbReference type="Pfam" id="PF07715">
    <property type="entry name" value="Plug"/>
    <property type="match status" value="1"/>
</dbReference>
<dbReference type="InterPro" id="IPR037066">
    <property type="entry name" value="Plug_dom_sf"/>
</dbReference>
<feature type="chain" id="PRO_5009254955" evidence="16">
    <location>
        <begin position="29"/>
        <end position="805"/>
    </location>
</feature>
<evidence type="ECO:0000256" key="6">
    <source>
        <dbReference type="ARBA" id="ARBA00022692"/>
    </source>
</evidence>
<comment type="subcellular location">
    <subcellularLocation>
        <location evidence="1 14">Cell outer membrane</location>
        <topology evidence="1 14">Multi-pass membrane protein</topology>
    </subcellularLocation>
</comment>
<dbReference type="EMBL" id="LT629740">
    <property type="protein sequence ID" value="SDR91308.1"/>
    <property type="molecule type" value="Genomic_DNA"/>
</dbReference>
<dbReference type="GO" id="GO:0038023">
    <property type="term" value="F:signaling receptor activity"/>
    <property type="evidence" value="ECO:0007669"/>
    <property type="project" value="InterPro"/>
</dbReference>
<keyword evidence="11 14" id="KW-0472">Membrane</keyword>
<feature type="domain" description="TonB-dependent receptor plug" evidence="18">
    <location>
        <begin position="148"/>
        <end position="242"/>
    </location>
</feature>
<dbReference type="GO" id="GO:0009279">
    <property type="term" value="C:cell outer membrane"/>
    <property type="evidence" value="ECO:0007669"/>
    <property type="project" value="UniProtKB-SubCell"/>
</dbReference>
<keyword evidence="7 16" id="KW-0732">Signal</keyword>
<dbReference type="Gene3D" id="2.170.130.10">
    <property type="entry name" value="TonB-dependent receptor, plug domain"/>
    <property type="match status" value="1"/>
</dbReference>
<dbReference type="SUPFAM" id="SSF49464">
    <property type="entry name" value="Carboxypeptidase regulatory domain-like"/>
    <property type="match status" value="1"/>
</dbReference>
<dbReference type="PROSITE" id="PS52016">
    <property type="entry name" value="TONB_DEPENDENT_REC_3"/>
    <property type="match status" value="1"/>
</dbReference>
<dbReference type="Gene3D" id="2.40.170.20">
    <property type="entry name" value="TonB-dependent receptor, beta-barrel domain"/>
    <property type="match status" value="1"/>
</dbReference>
<accession>A0A1H1MXH7</accession>
<dbReference type="InterPro" id="IPR039426">
    <property type="entry name" value="TonB-dep_rcpt-like"/>
</dbReference>
<sequence length="805" mass="88519">MYLGLSHKTIFTLIFSALLFFVAGHVFADDNDAGKGTISGYVFTENSKPVENVSVSLKGTSFGSVTNEEGKFHFKAPAGNYTLVVSHVGVKAQETAVIIKASQVTIVPNIILSISTSALQQVTVNANKTNKFSTKKSDDVAKMPLKNLENPQVYTTITKSLITDQLAFSEDDALKNAPGLQQMWNATGRGGDGGSYYNSRGFILQGQLRNGLAGNITNTVDAVNIESIEVLKGPSATLFGSALTSYGGLINRVTKKPYDTVGGEVSYSAGNYHFNRVSADINTPLDGQKNLLLRVNTAFNYQGSFLTNGYNRNFVFDPSLLYKVNSRLTIQLDAEISTGSNTANTIYFFPYGVSIASIGVSNANQLNANYKNSYNNGDLSQRSRNDNFYGEVKYKISDEWTSQTNFSATNSFSDGFGSYYYLLSKDSISRNDQSTRNSKDQFIEVQQNFNGDFKIGKLRNRFVGGLDYIRNNSNQFFFGSSFDKVSLQQPTASYDNFNKASMDAVYAAGAPGFTYPIIFNSNTYSGYISDVLNITDRLIASAAIRFDHFNNEGNYSPTTQLKTGAYNQNAFSPKFGLVYQLVKNQVSLFSNYQNGFTNEQGTDYAGKPFKPEQANQIEGGVKFDVFAGKLSSTLSYYSINVKDIIRPYDALHSIQNGTQQSQGFEAEIIANPFTGFNVITGFAYNDSKYKNTTADVDGLRPGTAASPYSANFWLSYRLPQGVLKGLGLGFGGNYASDNKVVNSRTLGTFTLPEYTVFNASAFYDFTKFRVAVKMNNIGDEKYWIGYSTFNPQQLRSVAASVTYKF</sequence>
<feature type="domain" description="TonB-dependent receptor-like beta-barrel" evidence="17">
    <location>
        <begin position="372"/>
        <end position="777"/>
    </location>
</feature>
<keyword evidence="10 15" id="KW-0798">TonB box</keyword>
<dbReference type="Proteomes" id="UP000199679">
    <property type="component" value="Chromosome I"/>
</dbReference>
<keyword evidence="13 14" id="KW-0998">Cell outer membrane</keyword>
<dbReference type="Pfam" id="PF13715">
    <property type="entry name" value="CarbopepD_reg_2"/>
    <property type="match status" value="1"/>
</dbReference>
<name>A0A1H1MXH7_MUCMA</name>
<dbReference type="STRING" id="652787.SAMN05216490_0185"/>
<dbReference type="InterPro" id="IPR012910">
    <property type="entry name" value="Plug_dom"/>
</dbReference>
<dbReference type="NCBIfam" id="TIGR01783">
    <property type="entry name" value="TonB-siderophor"/>
    <property type="match status" value="1"/>
</dbReference>
<keyword evidence="3 14" id="KW-0813">Transport</keyword>
<dbReference type="InterPro" id="IPR008969">
    <property type="entry name" value="CarboxyPept-like_regulatory"/>
</dbReference>
<keyword evidence="9" id="KW-0406">Ion transport</keyword>
<proteinExistence type="inferred from homology"/>
<evidence type="ECO:0000256" key="12">
    <source>
        <dbReference type="ARBA" id="ARBA00023170"/>
    </source>
</evidence>
<evidence type="ECO:0000256" key="3">
    <source>
        <dbReference type="ARBA" id="ARBA00022448"/>
    </source>
</evidence>
<evidence type="ECO:0000256" key="14">
    <source>
        <dbReference type="PROSITE-ProRule" id="PRU01360"/>
    </source>
</evidence>
<keyword evidence="12" id="KW-0675">Receptor</keyword>
<evidence type="ECO:0000256" key="1">
    <source>
        <dbReference type="ARBA" id="ARBA00004571"/>
    </source>
</evidence>
<dbReference type="InterPro" id="IPR000531">
    <property type="entry name" value="Beta-barrel_TonB"/>
</dbReference>
<comment type="similarity">
    <text evidence="2 14 15">Belongs to the TonB-dependent receptor family.</text>
</comment>
<dbReference type="PANTHER" id="PTHR32552">
    <property type="entry name" value="FERRICHROME IRON RECEPTOR-RELATED"/>
    <property type="match status" value="1"/>
</dbReference>
<dbReference type="AlphaFoldDB" id="A0A1H1MXH7"/>
<gene>
    <name evidence="19" type="ORF">SAMN05216490_0185</name>
</gene>
<dbReference type="Pfam" id="PF00593">
    <property type="entry name" value="TonB_dep_Rec_b-barrel"/>
    <property type="match status" value="1"/>
</dbReference>
<evidence type="ECO:0000259" key="17">
    <source>
        <dbReference type="Pfam" id="PF00593"/>
    </source>
</evidence>
<keyword evidence="4 14" id="KW-1134">Transmembrane beta strand</keyword>
<evidence type="ECO:0000256" key="13">
    <source>
        <dbReference type="ARBA" id="ARBA00023237"/>
    </source>
</evidence>
<dbReference type="InterPro" id="IPR010105">
    <property type="entry name" value="TonB_sidphr_rcpt"/>
</dbReference>
<dbReference type="GO" id="GO:0015891">
    <property type="term" value="P:siderophore transport"/>
    <property type="evidence" value="ECO:0007669"/>
    <property type="project" value="InterPro"/>
</dbReference>
<evidence type="ECO:0000256" key="11">
    <source>
        <dbReference type="ARBA" id="ARBA00023136"/>
    </source>
</evidence>
<protein>
    <submittedName>
        <fullName evidence="19">Iron complex outermembrane recepter protein</fullName>
    </submittedName>
</protein>
<keyword evidence="6 14" id="KW-0812">Transmembrane</keyword>
<reference evidence="19 20" key="1">
    <citation type="submission" date="2016-10" db="EMBL/GenBank/DDBJ databases">
        <authorList>
            <person name="de Groot N.N."/>
        </authorList>
    </citation>
    <scope>NUCLEOTIDE SEQUENCE [LARGE SCALE GENOMIC DNA]</scope>
    <source>
        <strain evidence="19 20">MP1X4</strain>
    </source>
</reference>
<evidence type="ECO:0000256" key="8">
    <source>
        <dbReference type="ARBA" id="ARBA00023004"/>
    </source>
</evidence>
<dbReference type="PANTHER" id="PTHR32552:SF68">
    <property type="entry name" value="FERRICHROME OUTER MEMBRANE TRANSPORTER_PHAGE RECEPTOR"/>
    <property type="match status" value="1"/>
</dbReference>
<dbReference type="GO" id="GO:0015344">
    <property type="term" value="F:siderophore uptake transmembrane transporter activity"/>
    <property type="evidence" value="ECO:0007669"/>
    <property type="project" value="TreeGrafter"/>
</dbReference>
<evidence type="ECO:0000313" key="20">
    <source>
        <dbReference type="Proteomes" id="UP000199679"/>
    </source>
</evidence>
<dbReference type="CDD" id="cd01347">
    <property type="entry name" value="ligand_gated_channel"/>
    <property type="match status" value="1"/>
</dbReference>
<dbReference type="Gene3D" id="2.60.40.1120">
    <property type="entry name" value="Carboxypeptidase-like, regulatory domain"/>
    <property type="match status" value="1"/>
</dbReference>
<dbReference type="OrthoDB" id="9775095at2"/>
<dbReference type="InterPro" id="IPR036942">
    <property type="entry name" value="Beta-barrel_TonB_sf"/>
</dbReference>
<keyword evidence="20" id="KW-1185">Reference proteome</keyword>
<evidence type="ECO:0000256" key="7">
    <source>
        <dbReference type="ARBA" id="ARBA00022729"/>
    </source>
</evidence>